<dbReference type="AlphaFoldDB" id="A0A0E9VWX0"/>
<protein>
    <submittedName>
        <fullName evidence="1">Uncharacterized protein</fullName>
    </submittedName>
</protein>
<proteinExistence type="predicted"/>
<dbReference type="EMBL" id="GBXM01026011">
    <property type="protein sequence ID" value="JAH82566.1"/>
    <property type="molecule type" value="Transcribed_RNA"/>
</dbReference>
<reference evidence="1" key="1">
    <citation type="submission" date="2014-11" db="EMBL/GenBank/DDBJ databases">
        <authorList>
            <person name="Amaro Gonzalez C."/>
        </authorList>
    </citation>
    <scope>NUCLEOTIDE SEQUENCE</scope>
</reference>
<evidence type="ECO:0000313" key="1">
    <source>
        <dbReference type="EMBL" id="JAH82566.1"/>
    </source>
</evidence>
<accession>A0A0E9VWX0</accession>
<sequence length="36" mass="3953">MNPANKCWLSNVICPGLTFIKQLLSNVLSNERCSAS</sequence>
<dbReference type="EMBL" id="GBXM01055434">
    <property type="protein sequence ID" value="JAH53143.1"/>
    <property type="molecule type" value="Transcribed_RNA"/>
</dbReference>
<organism evidence="1">
    <name type="scientific">Anguilla anguilla</name>
    <name type="common">European freshwater eel</name>
    <name type="synonym">Muraena anguilla</name>
    <dbReference type="NCBI Taxonomy" id="7936"/>
    <lineage>
        <taxon>Eukaryota</taxon>
        <taxon>Metazoa</taxon>
        <taxon>Chordata</taxon>
        <taxon>Craniata</taxon>
        <taxon>Vertebrata</taxon>
        <taxon>Euteleostomi</taxon>
        <taxon>Actinopterygii</taxon>
        <taxon>Neopterygii</taxon>
        <taxon>Teleostei</taxon>
        <taxon>Anguilliformes</taxon>
        <taxon>Anguillidae</taxon>
        <taxon>Anguilla</taxon>
    </lineage>
</organism>
<reference evidence="1" key="2">
    <citation type="journal article" date="2015" name="Fish Shellfish Immunol.">
        <title>Early steps in the European eel (Anguilla anguilla)-Vibrio vulnificus interaction in the gills: Role of the RtxA13 toxin.</title>
        <authorList>
            <person name="Callol A."/>
            <person name="Pajuelo D."/>
            <person name="Ebbesson L."/>
            <person name="Teles M."/>
            <person name="MacKenzie S."/>
            <person name="Amaro C."/>
        </authorList>
    </citation>
    <scope>NUCLEOTIDE SEQUENCE</scope>
</reference>
<name>A0A0E9VWX0_ANGAN</name>